<protein>
    <recommendedName>
        <fullName evidence="1">HTH cro/C1-type domain-containing protein</fullName>
    </recommendedName>
</protein>
<evidence type="ECO:0000259" key="1">
    <source>
        <dbReference type="PROSITE" id="PS50943"/>
    </source>
</evidence>
<comment type="caution">
    <text evidence="2">The sequence shown here is derived from an EMBL/GenBank/DDBJ whole genome shotgun (WGS) entry which is preliminary data.</text>
</comment>
<keyword evidence="3" id="KW-1185">Reference proteome</keyword>
<dbReference type="Pfam" id="PF10387">
    <property type="entry name" value="DUF2442"/>
    <property type="match status" value="1"/>
</dbReference>
<gene>
    <name evidence="2" type="ORF">SE17_02425</name>
</gene>
<accession>A0A0N8PT64</accession>
<dbReference type="Pfam" id="PF13443">
    <property type="entry name" value="HTH_26"/>
    <property type="match status" value="1"/>
</dbReference>
<organism evidence="2 3">
    <name type="scientific">Kouleothrix aurantiaca</name>
    <dbReference type="NCBI Taxonomy" id="186479"/>
    <lineage>
        <taxon>Bacteria</taxon>
        <taxon>Bacillati</taxon>
        <taxon>Chloroflexota</taxon>
        <taxon>Chloroflexia</taxon>
        <taxon>Chloroflexales</taxon>
        <taxon>Roseiflexineae</taxon>
        <taxon>Roseiflexaceae</taxon>
        <taxon>Kouleothrix</taxon>
    </lineage>
</organism>
<dbReference type="PROSITE" id="PS50943">
    <property type="entry name" value="HTH_CROC1"/>
    <property type="match status" value="1"/>
</dbReference>
<proteinExistence type="predicted"/>
<dbReference type="Gene3D" id="3.30.2020.40">
    <property type="entry name" value="Uncharacterised protein PF10387, DUF2442"/>
    <property type="match status" value="1"/>
</dbReference>
<dbReference type="InterPro" id="IPR018841">
    <property type="entry name" value="DUF2442"/>
</dbReference>
<reference evidence="2 3" key="1">
    <citation type="submission" date="2015-09" db="EMBL/GenBank/DDBJ databases">
        <title>Draft genome sequence of Kouleothrix aurantiaca JCM 19913.</title>
        <authorList>
            <person name="Hemp J."/>
        </authorList>
    </citation>
    <scope>NUCLEOTIDE SEQUENCE [LARGE SCALE GENOMIC DNA]</scope>
    <source>
        <strain evidence="2 3">COM-B</strain>
    </source>
</reference>
<dbReference type="InterPro" id="IPR001387">
    <property type="entry name" value="Cro/C1-type_HTH"/>
</dbReference>
<name>A0A0N8PT64_9CHLR</name>
<feature type="domain" description="HTH cro/C1-type" evidence="1">
    <location>
        <begin position="26"/>
        <end position="45"/>
    </location>
</feature>
<evidence type="ECO:0000313" key="2">
    <source>
        <dbReference type="EMBL" id="KPV54653.1"/>
    </source>
</evidence>
<dbReference type="EMBL" id="LJCR01000027">
    <property type="protein sequence ID" value="KPV54653.1"/>
    <property type="molecule type" value="Genomic_DNA"/>
</dbReference>
<sequence>MESIGDVICGLDELLLVAAERWRTPLTQQELARISGLSRSTINELLPRRVQAHALGGAAAETELVPYQGRIALRTVAALCSVFICLPGELLRYRAPGQSLPRLSPNAVRRNEIPPRQINVYPLTNNIPERLQVYTPAALEKATGISWSRWNRVKAGTSQIDLPMLAAICAVLNTDVSGVLAHTVPFRDSTWSVRFVRFDDLRLTFDLTNGVTVSAYLARWKPLMSAPVDERARWRLTPDRQGVRWDALGVEIYPRLLLD</sequence>
<dbReference type="AlphaFoldDB" id="A0A0N8PT64"/>
<dbReference type="Proteomes" id="UP000050509">
    <property type="component" value="Unassembled WGS sequence"/>
</dbReference>
<evidence type="ECO:0000313" key="3">
    <source>
        <dbReference type="Proteomes" id="UP000050509"/>
    </source>
</evidence>